<dbReference type="STRING" id="1314773.A0A3N2PU99"/>
<evidence type="ECO:0000313" key="4">
    <source>
        <dbReference type="EMBL" id="ROT38075.1"/>
    </source>
</evidence>
<dbReference type="PANTHER" id="PTHR13561:SF20">
    <property type="entry name" value="DNA TOPOISOMERASE 2-BINDING PROTEIN 1"/>
    <property type="match status" value="1"/>
</dbReference>
<dbReference type="Proteomes" id="UP000272025">
    <property type="component" value="Unassembled WGS sequence"/>
</dbReference>
<dbReference type="SUPFAM" id="SSF52113">
    <property type="entry name" value="BRCT domain"/>
    <property type="match status" value="4"/>
</dbReference>
<dbReference type="EMBL" id="ML119056">
    <property type="protein sequence ID" value="ROT38075.1"/>
    <property type="molecule type" value="Genomic_DNA"/>
</dbReference>
<dbReference type="Pfam" id="PF00533">
    <property type="entry name" value="BRCT"/>
    <property type="match status" value="1"/>
</dbReference>
<dbReference type="AlphaFoldDB" id="A0A3N2PU99"/>
<dbReference type="GeneID" id="39580556"/>
<keyword evidence="1" id="KW-0677">Repeat</keyword>
<accession>A0A3N2PU99</accession>
<protein>
    <submittedName>
        <fullName evidence="4">BRCT domain-containing protein</fullName>
    </submittedName>
</protein>
<feature type="compositionally biased region" description="Low complexity" evidence="2">
    <location>
        <begin position="599"/>
        <end position="608"/>
    </location>
</feature>
<organism evidence="4 5">
    <name type="scientific">Sodiomyces alkalinus (strain CBS 110278 / VKM F-3762 / F11)</name>
    <name type="common">Alkaliphilic filamentous fungus</name>
    <dbReference type="NCBI Taxonomy" id="1314773"/>
    <lineage>
        <taxon>Eukaryota</taxon>
        <taxon>Fungi</taxon>
        <taxon>Dikarya</taxon>
        <taxon>Ascomycota</taxon>
        <taxon>Pezizomycotina</taxon>
        <taxon>Sordariomycetes</taxon>
        <taxon>Hypocreomycetidae</taxon>
        <taxon>Glomerellales</taxon>
        <taxon>Plectosphaerellaceae</taxon>
        <taxon>Sodiomyces</taxon>
    </lineage>
</organism>
<feature type="region of interest" description="Disordered" evidence="2">
    <location>
        <begin position="725"/>
        <end position="786"/>
    </location>
</feature>
<feature type="region of interest" description="Disordered" evidence="2">
    <location>
        <begin position="522"/>
        <end position="711"/>
    </location>
</feature>
<dbReference type="PROSITE" id="PS50172">
    <property type="entry name" value="BRCT"/>
    <property type="match status" value="4"/>
</dbReference>
<evidence type="ECO:0000256" key="2">
    <source>
        <dbReference type="SAM" id="MobiDB-lite"/>
    </source>
</evidence>
<feature type="compositionally biased region" description="Basic and acidic residues" evidence="2">
    <location>
        <begin position="688"/>
        <end position="711"/>
    </location>
</feature>
<name>A0A3N2PU99_SODAK</name>
<dbReference type="RefSeq" id="XP_028465881.1">
    <property type="nucleotide sequence ID" value="XM_028612078.1"/>
</dbReference>
<feature type="compositionally biased region" description="Polar residues" evidence="2">
    <location>
        <begin position="273"/>
        <end position="286"/>
    </location>
</feature>
<sequence length="898" mass="97208">MDPSSRRNSPEPEIPFDPSQPFKGVVVCCTSIPPDQRTDLEAKIHQLGGIHKYDLTRDVTHLIVGQYDTPKYHHVAQQRVDIKAMDARWVDAVGQLWMNDAEINFEALEKKWQLLPLETNGPEAGKEERGRLLLCMTGFDDPDQRQRIVDTINNNGGTYTGDLTRQVTHLIVCKPEGKKYKAAKAWGVRTVSLAWLDQTIERGMILRDHYFDPTLPPEEQGQGAWNRASTNMNASVKRSRSISEHGQRKLRKTASLKLSSQRDHLWGDILRNKPSTGSLATPASESTENKNVNEVKDGIEVADSAADLSAPQAPPPDVGIFGGCSFAMSGFEKWKHDVLVEAITSLGGTICNSVEQLAATNSQNRHVIVPQRSRADSHPQIPGAVSSLVSTVTEFFIERCLHNKTLCDPKEHALGRPFPHFPVSGFEELAICTAGFAGIDLLHVEKCITQLGAKYAARLNGATSVLVCRALAETRKEKLKFALEANIPVVSADWLWECVSTGYNVPVQNFLFPKLMQDTNIKPRVRPRQDDKSADLQRKKLEQSIARPGTNVQRTSSRGVALDDTAFTSEKTIPSVGRGLSKRNGTAGGDTPFETARTHQQQHQQQQQMDSFGGGTVPRPLSDLSTSALNKSPSPQKPASKPSAKVAKPHISTSAEDFAAAPPQASGGEEDVREEIRTTEEDGNGVQQEKEGPTEEEIRAELKRKQDEKKAAERAAISSKITSLIEARATASSSSSGILHVGMGGSGGGEEARLQDEEAATGGGNGAAAAAAAAAATAPKLSRRKKGIFGRAVSNVSAASSASLESAAGKATTPVAELDGDGGLLARARSDGVLMMRDRRGHAHADGDDGQQEQPLPSTQIGYQDPEAAQCKAELMRRMLGGEEALPVVKTKVRRRPL</sequence>
<evidence type="ECO:0000259" key="3">
    <source>
        <dbReference type="PROSITE" id="PS50172"/>
    </source>
</evidence>
<feature type="compositionally biased region" description="Polar residues" evidence="2">
    <location>
        <begin position="852"/>
        <end position="862"/>
    </location>
</feature>
<dbReference type="Gene3D" id="3.40.50.10190">
    <property type="entry name" value="BRCT domain"/>
    <property type="match status" value="4"/>
</dbReference>
<feature type="region of interest" description="Disordered" evidence="2">
    <location>
        <begin position="232"/>
        <end position="289"/>
    </location>
</feature>
<dbReference type="PANTHER" id="PTHR13561">
    <property type="entry name" value="DNA REPLICATION REGULATOR DPB11-RELATED"/>
    <property type="match status" value="1"/>
</dbReference>
<dbReference type="InterPro" id="IPR059215">
    <property type="entry name" value="BRCT2_TopBP1-like"/>
</dbReference>
<dbReference type="GO" id="GO:0006270">
    <property type="term" value="P:DNA replication initiation"/>
    <property type="evidence" value="ECO:0007669"/>
    <property type="project" value="TreeGrafter"/>
</dbReference>
<feature type="domain" description="BRCT" evidence="3">
    <location>
        <begin position="426"/>
        <end position="512"/>
    </location>
</feature>
<feature type="region of interest" description="Disordered" evidence="2">
    <location>
        <begin position="838"/>
        <end position="862"/>
    </location>
</feature>
<feature type="domain" description="BRCT" evidence="3">
    <location>
        <begin position="316"/>
        <end position="414"/>
    </location>
</feature>
<feature type="compositionally biased region" description="Low complexity" evidence="2">
    <location>
        <begin position="631"/>
        <end position="646"/>
    </location>
</feature>
<dbReference type="CDD" id="cd17723">
    <property type="entry name" value="BRCT_Rad4_rpt4"/>
    <property type="match status" value="1"/>
</dbReference>
<dbReference type="SMART" id="SM00292">
    <property type="entry name" value="BRCT"/>
    <property type="match status" value="4"/>
</dbReference>
<reference evidence="4 5" key="1">
    <citation type="journal article" date="2018" name="Mol. Ecol.">
        <title>The obligate alkalophilic soda-lake fungus Sodiomyces alkalinus has shifted to a protein diet.</title>
        <authorList>
            <person name="Grum-Grzhimaylo A.A."/>
            <person name="Falkoski D.L."/>
            <person name="van den Heuvel J."/>
            <person name="Valero-Jimenez C.A."/>
            <person name="Min B."/>
            <person name="Choi I.G."/>
            <person name="Lipzen A."/>
            <person name="Daum C.G."/>
            <person name="Aanen D.K."/>
            <person name="Tsang A."/>
            <person name="Henrissat B."/>
            <person name="Bilanenko E.N."/>
            <person name="de Vries R.P."/>
            <person name="van Kan J.A.L."/>
            <person name="Grigoriev I.V."/>
            <person name="Debets A.J.M."/>
        </authorList>
    </citation>
    <scope>NUCLEOTIDE SEQUENCE [LARGE SCALE GENOMIC DNA]</scope>
    <source>
        <strain evidence="4 5">F11</strain>
    </source>
</reference>
<evidence type="ECO:0000313" key="5">
    <source>
        <dbReference type="Proteomes" id="UP000272025"/>
    </source>
</evidence>
<proteinExistence type="predicted"/>
<dbReference type="GO" id="GO:0007095">
    <property type="term" value="P:mitotic G2 DNA damage checkpoint signaling"/>
    <property type="evidence" value="ECO:0007669"/>
    <property type="project" value="TreeGrafter"/>
</dbReference>
<dbReference type="CDD" id="cd18433">
    <property type="entry name" value="BRCT_Rad4_rpt3"/>
    <property type="match status" value="1"/>
</dbReference>
<evidence type="ECO:0000256" key="1">
    <source>
        <dbReference type="ARBA" id="ARBA00022737"/>
    </source>
</evidence>
<feature type="domain" description="BRCT" evidence="3">
    <location>
        <begin position="132"/>
        <end position="213"/>
    </location>
</feature>
<keyword evidence="5" id="KW-1185">Reference proteome</keyword>
<feature type="domain" description="BRCT" evidence="3">
    <location>
        <begin position="17"/>
        <end position="90"/>
    </location>
</feature>
<dbReference type="OrthoDB" id="251770at2759"/>
<feature type="compositionally biased region" description="Basic and acidic residues" evidence="2">
    <location>
        <begin position="527"/>
        <end position="542"/>
    </location>
</feature>
<dbReference type="InterPro" id="IPR036420">
    <property type="entry name" value="BRCT_dom_sf"/>
</dbReference>
<dbReference type="CDD" id="cd17731">
    <property type="entry name" value="BRCT_TopBP1_rpt2_like"/>
    <property type="match status" value="1"/>
</dbReference>
<feature type="compositionally biased region" description="Low complexity" evidence="2">
    <location>
        <begin position="767"/>
        <end position="778"/>
    </location>
</feature>
<dbReference type="Pfam" id="PF12738">
    <property type="entry name" value="PTCB-BRCT"/>
    <property type="match status" value="2"/>
</dbReference>
<dbReference type="GO" id="GO:0033314">
    <property type="term" value="P:mitotic DNA replication checkpoint signaling"/>
    <property type="evidence" value="ECO:0007669"/>
    <property type="project" value="TreeGrafter"/>
</dbReference>
<dbReference type="InterPro" id="IPR001357">
    <property type="entry name" value="BRCT_dom"/>
</dbReference>
<gene>
    <name evidence="4" type="ORF">SODALDRAFT_333841</name>
</gene>